<gene>
    <name evidence="1" type="ORF">B0T25DRAFT_424733</name>
</gene>
<protein>
    <submittedName>
        <fullName evidence="1">Uncharacterized protein</fullName>
    </submittedName>
</protein>
<comment type="caution">
    <text evidence="1">The sequence shown here is derived from an EMBL/GenBank/DDBJ whole genome shotgun (WGS) entry which is preliminary data.</text>
</comment>
<sequence length="131" mass="14995">HFQVHQLPSSPWPLAVGGVSFTLLAENQGRALMLPRQIYGNPKISICRDEYDPVMFSDADLRRLAAEVHANFEKNTPGLRVLELMYTCERSIYIVLEDHVILNQVRDKVPGFIGNCFVGYLSNRELHRPSW</sequence>
<organism evidence="1 2">
    <name type="scientific">Lasiosphaeria hispida</name>
    <dbReference type="NCBI Taxonomy" id="260671"/>
    <lineage>
        <taxon>Eukaryota</taxon>
        <taxon>Fungi</taxon>
        <taxon>Dikarya</taxon>
        <taxon>Ascomycota</taxon>
        <taxon>Pezizomycotina</taxon>
        <taxon>Sordariomycetes</taxon>
        <taxon>Sordariomycetidae</taxon>
        <taxon>Sordariales</taxon>
        <taxon>Lasiosphaeriaceae</taxon>
        <taxon>Lasiosphaeria</taxon>
    </lineage>
</organism>
<name>A0AAJ0MGN5_9PEZI</name>
<dbReference type="EMBL" id="JAUIQD010000003">
    <property type="protein sequence ID" value="KAK3357986.1"/>
    <property type="molecule type" value="Genomic_DNA"/>
</dbReference>
<accession>A0AAJ0MGN5</accession>
<evidence type="ECO:0000313" key="1">
    <source>
        <dbReference type="EMBL" id="KAK3357986.1"/>
    </source>
</evidence>
<feature type="non-terminal residue" evidence="1">
    <location>
        <position position="1"/>
    </location>
</feature>
<feature type="non-terminal residue" evidence="1">
    <location>
        <position position="131"/>
    </location>
</feature>
<reference evidence="1" key="2">
    <citation type="submission" date="2023-06" db="EMBL/GenBank/DDBJ databases">
        <authorList>
            <consortium name="Lawrence Berkeley National Laboratory"/>
            <person name="Haridas S."/>
            <person name="Hensen N."/>
            <person name="Bonometti L."/>
            <person name="Westerberg I."/>
            <person name="Brannstrom I.O."/>
            <person name="Guillou S."/>
            <person name="Cros-Aarteil S."/>
            <person name="Calhoun S."/>
            <person name="Kuo A."/>
            <person name="Mondo S."/>
            <person name="Pangilinan J."/>
            <person name="Riley R."/>
            <person name="Labutti K."/>
            <person name="Andreopoulos B."/>
            <person name="Lipzen A."/>
            <person name="Chen C."/>
            <person name="Yanf M."/>
            <person name="Daum C."/>
            <person name="Ng V."/>
            <person name="Clum A."/>
            <person name="Steindorff A."/>
            <person name="Ohm R."/>
            <person name="Martin F."/>
            <person name="Silar P."/>
            <person name="Natvig D."/>
            <person name="Lalanne C."/>
            <person name="Gautier V."/>
            <person name="Ament-Velasquez S.L."/>
            <person name="Kruys A."/>
            <person name="Hutchinson M.I."/>
            <person name="Powell A.J."/>
            <person name="Barry K."/>
            <person name="Miller A.N."/>
            <person name="Grigoriev I.V."/>
            <person name="Debuchy R."/>
            <person name="Gladieux P."/>
            <person name="Thoren M.H."/>
            <person name="Johannesson H."/>
        </authorList>
    </citation>
    <scope>NUCLEOTIDE SEQUENCE</scope>
    <source>
        <strain evidence="1">CBS 955.72</strain>
    </source>
</reference>
<dbReference type="Proteomes" id="UP001275084">
    <property type="component" value="Unassembled WGS sequence"/>
</dbReference>
<dbReference type="AlphaFoldDB" id="A0AAJ0MGN5"/>
<keyword evidence="2" id="KW-1185">Reference proteome</keyword>
<reference evidence="1" key="1">
    <citation type="journal article" date="2023" name="Mol. Phylogenet. Evol.">
        <title>Genome-scale phylogeny and comparative genomics of the fungal order Sordariales.</title>
        <authorList>
            <person name="Hensen N."/>
            <person name="Bonometti L."/>
            <person name="Westerberg I."/>
            <person name="Brannstrom I.O."/>
            <person name="Guillou S."/>
            <person name="Cros-Aarteil S."/>
            <person name="Calhoun S."/>
            <person name="Haridas S."/>
            <person name="Kuo A."/>
            <person name="Mondo S."/>
            <person name="Pangilinan J."/>
            <person name="Riley R."/>
            <person name="LaButti K."/>
            <person name="Andreopoulos B."/>
            <person name="Lipzen A."/>
            <person name="Chen C."/>
            <person name="Yan M."/>
            <person name="Daum C."/>
            <person name="Ng V."/>
            <person name="Clum A."/>
            <person name="Steindorff A."/>
            <person name="Ohm R.A."/>
            <person name="Martin F."/>
            <person name="Silar P."/>
            <person name="Natvig D.O."/>
            <person name="Lalanne C."/>
            <person name="Gautier V."/>
            <person name="Ament-Velasquez S.L."/>
            <person name="Kruys A."/>
            <person name="Hutchinson M.I."/>
            <person name="Powell A.J."/>
            <person name="Barry K."/>
            <person name="Miller A.N."/>
            <person name="Grigoriev I.V."/>
            <person name="Debuchy R."/>
            <person name="Gladieux P."/>
            <person name="Hiltunen Thoren M."/>
            <person name="Johannesson H."/>
        </authorList>
    </citation>
    <scope>NUCLEOTIDE SEQUENCE</scope>
    <source>
        <strain evidence="1">CBS 955.72</strain>
    </source>
</reference>
<proteinExistence type="predicted"/>
<evidence type="ECO:0000313" key="2">
    <source>
        <dbReference type="Proteomes" id="UP001275084"/>
    </source>
</evidence>